<name>A0A6C0LK79_9ZZZZ</name>
<keyword evidence="2" id="KW-0812">Transmembrane</keyword>
<dbReference type="SUPFAM" id="SSF56436">
    <property type="entry name" value="C-type lectin-like"/>
    <property type="match status" value="1"/>
</dbReference>
<accession>A0A6C0LK79</accession>
<feature type="transmembrane region" description="Helical" evidence="2">
    <location>
        <begin position="32"/>
        <end position="54"/>
    </location>
</feature>
<dbReference type="Gene3D" id="3.10.100.10">
    <property type="entry name" value="Mannose-Binding Protein A, subunit A"/>
    <property type="match status" value="1"/>
</dbReference>
<dbReference type="SMART" id="SM00445">
    <property type="entry name" value="LINK"/>
    <property type="match status" value="1"/>
</dbReference>
<dbReference type="PROSITE" id="PS50963">
    <property type="entry name" value="LINK_2"/>
    <property type="match status" value="1"/>
</dbReference>
<dbReference type="AlphaFoldDB" id="A0A6C0LK79"/>
<evidence type="ECO:0000313" key="4">
    <source>
        <dbReference type="EMBL" id="QHU30927.1"/>
    </source>
</evidence>
<keyword evidence="1" id="KW-1015">Disulfide bond</keyword>
<dbReference type="GO" id="GO:0007155">
    <property type="term" value="P:cell adhesion"/>
    <property type="evidence" value="ECO:0007669"/>
    <property type="project" value="InterPro"/>
</dbReference>
<evidence type="ECO:0000259" key="3">
    <source>
        <dbReference type="PROSITE" id="PS50963"/>
    </source>
</evidence>
<feature type="domain" description="Link" evidence="3">
    <location>
        <begin position="93"/>
        <end position="193"/>
    </location>
</feature>
<dbReference type="EMBL" id="MN740521">
    <property type="protein sequence ID" value="QHU30927.1"/>
    <property type="molecule type" value="Genomic_DNA"/>
</dbReference>
<dbReference type="InterPro" id="IPR016187">
    <property type="entry name" value="CTDL_fold"/>
</dbReference>
<reference evidence="4" key="1">
    <citation type="journal article" date="2020" name="Nature">
        <title>Giant virus diversity and host interactions through global metagenomics.</title>
        <authorList>
            <person name="Schulz F."/>
            <person name="Roux S."/>
            <person name="Paez-Espino D."/>
            <person name="Jungbluth S."/>
            <person name="Walsh D.A."/>
            <person name="Denef V.J."/>
            <person name="McMahon K.D."/>
            <person name="Konstantinidis K.T."/>
            <person name="Eloe-Fadrosh E.A."/>
            <person name="Kyrpides N.C."/>
            <person name="Woyke T."/>
        </authorList>
    </citation>
    <scope>NUCLEOTIDE SEQUENCE</scope>
    <source>
        <strain evidence="4">GVMAG-M-3300027892-73</strain>
    </source>
</reference>
<sequence length="248" mass="27973">MYFAVFVSLGKNGGDSDTTFSGDTSKSGGSNIAGIIIIIILVILIIINAFEYFLNVNISAYVSGFFDPSVKTKHIDIVVNKDNETPPVQEIKFRKQVYNIPGNYYNYENAKAICSAYGSELATYNQIEDAYKNGGEWCNYGWSADQMALYPTQEDTYNNLQDIKGHEHDCGRPGINGGYIANPNVKFGVNCYGNKPKITEEEDDLMKTMTPYPETIEDQMFQKRVDFWKSKVENILVSPFNYNTWGEI</sequence>
<keyword evidence="2" id="KW-1133">Transmembrane helix</keyword>
<evidence type="ECO:0000256" key="2">
    <source>
        <dbReference type="SAM" id="Phobius"/>
    </source>
</evidence>
<keyword evidence="2" id="KW-0472">Membrane</keyword>
<proteinExistence type="predicted"/>
<evidence type="ECO:0000256" key="1">
    <source>
        <dbReference type="ARBA" id="ARBA00023157"/>
    </source>
</evidence>
<protein>
    <recommendedName>
        <fullName evidence="3">Link domain-containing protein</fullName>
    </recommendedName>
</protein>
<dbReference type="InterPro" id="IPR016186">
    <property type="entry name" value="C-type_lectin-like/link_sf"/>
</dbReference>
<dbReference type="Pfam" id="PF00193">
    <property type="entry name" value="Xlink"/>
    <property type="match status" value="1"/>
</dbReference>
<dbReference type="InterPro" id="IPR000538">
    <property type="entry name" value="Link_dom"/>
</dbReference>
<dbReference type="GO" id="GO:0005540">
    <property type="term" value="F:hyaluronic acid binding"/>
    <property type="evidence" value="ECO:0007669"/>
    <property type="project" value="InterPro"/>
</dbReference>
<organism evidence="4">
    <name type="scientific">viral metagenome</name>
    <dbReference type="NCBI Taxonomy" id="1070528"/>
    <lineage>
        <taxon>unclassified sequences</taxon>
        <taxon>metagenomes</taxon>
        <taxon>organismal metagenomes</taxon>
    </lineage>
</organism>